<keyword evidence="2" id="KW-0812">Transmembrane</keyword>
<keyword evidence="2" id="KW-0472">Membrane</keyword>
<evidence type="ECO:0000313" key="3">
    <source>
        <dbReference type="EMBL" id="KAG2375083.1"/>
    </source>
</evidence>
<sequence length="142" mass="15835">MGHKHSKTPTTTTTTSNMQPTPSQSQHQDPIIATAQNPQPAQHYYYVVEAKDDEFLEAHEASASLSMSICLSLLFSLFGCFLMSCFPFWFTYLNYRDSPSQRAKRIARISQGTCWILTVMNILFIAAGLIVAIIVPPVVAYA</sequence>
<dbReference type="RefSeq" id="XP_044544257.1">
    <property type="nucleotide sequence ID" value="XM_044685592.1"/>
</dbReference>
<comment type="caution">
    <text evidence="3">The sequence shown here is derived from an EMBL/GenBank/DDBJ whole genome shotgun (WGS) entry which is preliminary data.</text>
</comment>
<feature type="region of interest" description="Disordered" evidence="1">
    <location>
        <begin position="1"/>
        <end position="28"/>
    </location>
</feature>
<feature type="compositionally biased region" description="Low complexity" evidence="1">
    <location>
        <begin position="8"/>
        <end position="26"/>
    </location>
</feature>
<reference evidence="3 4" key="1">
    <citation type="journal article" date="2018" name="BMC Genomics">
        <title>The genome of Naegleria lovaniensis, the basis for a comparative approach to unravel pathogenicity factors of the human pathogenic amoeba N. fowleri.</title>
        <authorList>
            <person name="Liechti N."/>
            <person name="Schurch N."/>
            <person name="Bruggmann R."/>
            <person name="Wittwer M."/>
        </authorList>
    </citation>
    <scope>NUCLEOTIDE SEQUENCE [LARGE SCALE GENOMIC DNA]</scope>
    <source>
        <strain evidence="3 4">ATCC 30569</strain>
    </source>
</reference>
<keyword evidence="2" id="KW-1133">Transmembrane helix</keyword>
<evidence type="ECO:0000256" key="2">
    <source>
        <dbReference type="SAM" id="Phobius"/>
    </source>
</evidence>
<dbReference type="Proteomes" id="UP000816034">
    <property type="component" value="Unassembled WGS sequence"/>
</dbReference>
<feature type="transmembrane region" description="Helical" evidence="2">
    <location>
        <begin position="65"/>
        <end position="93"/>
    </location>
</feature>
<protein>
    <recommendedName>
        <fullName evidence="5">Transmembrane protein</fullName>
    </recommendedName>
</protein>
<evidence type="ECO:0000313" key="4">
    <source>
        <dbReference type="Proteomes" id="UP000816034"/>
    </source>
</evidence>
<evidence type="ECO:0000256" key="1">
    <source>
        <dbReference type="SAM" id="MobiDB-lite"/>
    </source>
</evidence>
<name>A0AA88GH48_NAELO</name>
<organism evidence="3 4">
    <name type="scientific">Naegleria lovaniensis</name>
    <name type="common">Amoeba</name>
    <dbReference type="NCBI Taxonomy" id="51637"/>
    <lineage>
        <taxon>Eukaryota</taxon>
        <taxon>Discoba</taxon>
        <taxon>Heterolobosea</taxon>
        <taxon>Tetramitia</taxon>
        <taxon>Eutetramitia</taxon>
        <taxon>Vahlkampfiidae</taxon>
        <taxon>Naegleria</taxon>
    </lineage>
</organism>
<dbReference type="AlphaFoldDB" id="A0AA88GH48"/>
<keyword evidence="4" id="KW-1185">Reference proteome</keyword>
<proteinExistence type="predicted"/>
<accession>A0AA88GH48</accession>
<dbReference type="GeneID" id="68102541"/>
<feature type="transmembrane region" description="Helical" evidence="2">
    <location>
        <begin position="114"/>
        <end position="139"/>
    </location>
</feature>
<evidence type="ECO:0008006" key="5">
    <source>
        <dbReference type="Google" id="ProtNLM"/>
    </source>
</evidence>
<dbReference type="EMBL" id="PYSW02000040">
    <property type="protein sequence ID" value="KAG2375083.1"/>
    <property type="molecule type" value="Genomic_DNA"/>
</dbReference>
<gene>
    <name evidence="3" type="ORF">C9374_010087</name>
</gene>